<evidence type="ECO:0000313" key="4">
    <source>
        <dbReference type="EMBL" id="CAD7698318.1"/>
    </source>
</evidence>
<evidence type="ECO:0000256" key="2">
    <source>
        <dbReference type="ARBA" id="ARBA00022980"/>
    </source>
</evidence>
<dbReference type="AlphaFoldDB" id="A0A8S1IW73"/>
<dbReference type="EMBL" id="CAJHUC010000809">
    <property type="protein sequence ID" value="CAD7698318.1"/>
    <property type="molecule type" value="Genomic_DNA"/>
</dbReference>
<evidence type="ECO:0000256" key="1">
    <source>
        <dbReference type="ARBA" id="ARBA00009269"/>
    </source>
</evidence>
<dbReference type="GO" id="GO:0006412">
    <property type="term" value="P:translation"/>
    <property type="evidence" value="ECO:0007669"/>
    <property type="project" value="InterPro"/>
</dbReference>
<proteinExistence type="inferred from homology"/>
<dbReference type="PROSITE" id="PS01105">
    <property type="entry name" value="RIBOSOMAL_L35AE"/>
    <property type="match status" value="1"/>
</dbReference>
<comment type="similarity">
    <text evidence="1">Belongs to the eukaryotic ribosomal protein eL33 family.</text>
</comment>
<dbReference type="InterPro" id="IPR009000">
    <property type="entry name" value="Transl_B-barrel_sf"/>
</dbReference>
<dbReference type="SUPFAM" id="SSF50447">
    <property type="entry name" value="Translation proteins"/>
    <property type="match status" value="1"/>
</dbReference>
<dbReference type="OrthoDB" id="504467at2759"/>
<organism evidence="4 5">
    <name type="scientific">Ostreobium quekettii</name>
    <dbReference type="NCBI Taxonomy" id="121088"/>
    <lineage>
        <taxon>Eukaryota</taxon>
        <taxon>Viridiplantae</taxon>
        <taxon>Chlorophyta</taxon>
        <taxon>core chlorophytes</taxon>
        <taxon>Ulvophyceae</taxon>
        <taxon>TCBD clade</taxon>
        <taxon>Bryopsidales</taxon>
        <taxon>Ostreobineae</taxon>
        <taxon>Ostreobiaceae</taxon>
        <taxon>Ostreobium</taxon>
    </lineage>
</organism>
<evidence type="ECO:0008006" key="6">
    <source>
        <dbReference type="Google" id="ProtNLM"/>
    </source>
</evidence>
<protein>
    <recommendedName>
        <fullName evidence="6">60S ribosomal protein L35a</fullName>
    </recommendedName>
</protein>
<dbReference type="GO" id="GO:0005840">
    <property type="term" value="C:ribosome"/>
    <property type="evidence" value="ECO:0007669"/>
    <property type="project" value="UniProtKB-KW"/>
</dbReference>
<keyword evidence="2" id="KW-0689">Ribosomal protein</keyword>
<evidence type="ECO:0000313" key="5">
    <source>
        <dbReference type="Proteomes" id="UP000708148"/>
    </source>
</evidence>
<evidence type="ECO:0000256" key="3">
    <source>
        <dbReference type="ARBA" id="ARBA00023274"/>
    </source>
</evidence>
<dbReference type="GO" id="GO:1990904">
    <property type="term" value="C:ribonucleoprotein complex"/>
    <property type="evidence" value="ECO:0007669"/>
    <property type="project" value="UniProtKB-KW"/>
</dbReference>
<comment type="caution">
    <text evidence="4">The sequence shown here is derived from an EMBL/GenBank/DDBJ whole genome shotgun (WGS) entry which is preliminary data.</text>
</comment>
<sequence>MPVPTRLFVEGRFIGYKRSKVKQRTQWALLNIDGVASKEEAVWYQGKYAAYVYKALTKKGKEKMTKRVIWGKVCRPHGNKGVVRARFKRNLPSQAMVGTPLHKSISCLGVPSSSPLLSAESWVLSGWDLPNG</sequence>
<dbReference type="HAMAP" id="MF_00573">
    <property type="entry name" value="Ribosomal_eL33"/>
    <property type="match status" value="1"/>
</dbReference>
<dbReference type="Proteomes" id="UP000708148">
    <property type="component" value="Unassembled WGS sequence"/>
</dbReference>
<gene>
    <name evidence="4" type="ORF">OSTQU699_LOCUS3679</name>
</gene>
<dbReference type="GO" id="GO:0003735">
    <property type="term" value="F:structural constituent of ribosome"/>
    <property type="evidence" value="ECO:0007669"/>
    <property type="project" value="InterPro"/>
</dbReference>
<dbReference type="InterPro" id="IPR018266">
    <property type="entry name" value="Ribosomal_eL33_CS"/>
</dbReference>
<keyword evidence="3" id="KW-0687">Ribonucleoprotein</keyword>
<dbReference type="InterPro" id="IPR001780">
    <property type="entry name" value="Ribosomal_eL33"/>
</dbReference>
<name>A0A8S1IW73_9CHLO</name>
<dbReference type="InterPro" id="IPR038661">
    <property type="entry name" value="Ribosomal_eL33_sf"/>
</dbReference>
<dbReference type="Pfam" id="PF01247">
    <property type="entry name" value="Ribosomal_L35Ae"/>
    <property type="match status" value="1"/>
</dbReference>
<accession>A0A8S1IW73</accession>
<dbReference type="PANTHER" id="PTHR10902">
    <property type="entry name" value="60S RIBOSOMAL PROTEIN L35A"/>
    <property type="match status" value="1"/>
</dbReference>
<reference evidence="4" key="1">
    <citation type="submission" date="2020-12" db="EMBL/GenBank/DDBJ databases">
        <authorList>
            <person name="Iha C."/>
        </authorList>
    </citation>
    <scope>NUCLEOTIDE SEQUENCE</scope>
</reference>
<dbReference type="Gene3D" id="2.40.10.190">
    <property type="entry name" value="translation elongation factor selb, chain A, domain 4"/>
    <property type="match status" value="1"/>
</dbReference>
<keyword evidence="5" id="KW-1185">Reference proteome</keyword>